<dbReference type="EMBL" id="BK015733">
    <property type="protein sequence ID" value="DAE22466.1"/>
    <property type="molecule type" value="Genomic_DNA"/>
</dbReference>
<accession>A0A8S5QU35</accession>
<sequence length="32" mass="3882">MGNTIIVRCSWHYQPFISEVRLRELAGLEYLW</sequence>
<organism evidence="1">
    <name type="scientific">CrAss-like virus sp. ctDAq1</name>
    <dbReference type="NCBI Taxonomy" id="2826822"/>
    <lineage>
        <taxon>Viruses</taxon>
        <taxon>Duplodnaviria</taxon>
        <taxon>Heunggongvirae</taxon>
        <taxon>Uroviricota</taxon>
        <taxon>Caudoviricetes</taxon>
        <taxon>Crassvirales</taxon>
    </lineage>
</organism>
<name>A0A8S5QU35_9CAUD</name>
<proteinExistence type="predicted"/>
<reference evidence="1" key="1">
    <citation type="journal article" date="2021" name="Proc. Natl. Acad. Sci. U.S.A.">
        <title>A Catalog of Tens of Thousands of Viruses from Human Metagenomes Reveals Hidden Associations with Chronic Diseases.</title>
        <authorList>
            <person name="Tisza M.J."/>
            <person name="Buck C.B."/>
        </authorList>
    </citation>
    <scope>NUCLEOTIDE SEQUENCE</scope>
    <source>
        <strain evidence="1">CtDAq1</strain>
    </source>
</reference>
<protein>
    <submittedName>
        <fullName evidence="1">Uncharacterized protein</fullName>
    </submittedName>
</protein>
<evidence type="ECO:0000313" key="1">
    <source>
        <dbReference type="EMBL" id="DAE22466.1"/>
    </source>
</evidence>